<dbReference type="AlphaFoldDB" id="A0A6A6WCT1"/>
<gene>
    <name evidence="2" type="ORF">EJ05DRAFT_509382</name>
</gene>
<name>A0A6A6WCT1_9PEZI</name>
<dbReference type="RefSeq" id="XP_033602107.1">
    <property type="nucleotide sequence ID" value="XM_033748095.1"/>
</dbReference>
<feature type="region of interest" description="Disordered" evidence="1">
    <location>
        <begin position="1"/>
        <end position="58"/>
    </location>
</feature>
<feature type="region of interest" description="Disordered" evidence="1">
    <location>
        <begin position="248"/>
        <end position="273"/>
    </location>
</feature>
<evidence type="ECO:0000313" key="2">
    <source>
        <dbReference type="EMBL" id="KAF2759656.1"/>
    </source>
</evidence>
<feature type="compositionally biased region" description="Basic and acidic residues" evidence="1">
    <location>
        <begin position="143"/>
        <end position="157"/>
    </location>
</feature>
<feature type="compositionally biased region" description="Gly residues" evidence="1">
    <location>
        <begin position="258"/>
        <end position="273"/>
    </location>
</feature>
<dbReference type="Pfam" id="PF17242">
    <property type="entry name" value="DUF5315"/>
    <property type="match status" value="1"/>
</dbReference>
<feature type="compositionally biased region" description="Basic and acidic residues" evidence="1">
    <location>
        <begin position="173"/>
        <end position="189"/>
    </location>
</feature>
<reference evidence="2" key="1">
    <citation type="journal article" date="2020" name="Stud. Mycol.">
        <title>101 Dothideomycetes genomes: a test case for predicting lifestyles and emergence of pathogens.</title>
        <authorList>
            <person name="Haridas S."/>
            <person name="Albert R."/>
            <person name="Binder M."/>
            <person name="Bloem J."/>
            <person name="Labutti K."/>
            <person name="Salamov A."/>
            <person name="Andreopoulos B."/>
            <person name="Baker S."/>
            <person name="Barry K."/>
            <person name="Bills G."/>
            <person name="Bluhm B."/>
            <person name="Cannon C."/>
            <person name="Castanera R."/>
            <person name="Culley D."/>
            <person name="Daum C."/>
            <person name="Ezra D."/>
            <person name="Gonzalez J."/>
            <person name="Henrissat B."/>
            <person name="Kuo A."/>
            <person name="Liang C."/>
            <person name="Lipzen A."/>
            <person name="Lutzoni F."/>
            <person name="Magnuson J."/>
            <person name="Mondo S."/>
            <person name="Nolan M."/>
            <person name="Ohm R."/>
            <person name="Pangilinan J."/>
            <person name="Park H.-J."/>
            <person name="Ramirez L."/>
            <person name="Alfaro M."/>
            <person name="Sun H."/>
            <person name="Tritt A."/>
            <person name="Yoshinaga Y."/>
            <person name="Zwiers L.-H."/>
            <person name="Turgeon B."/>
            <person name="Goodwin S."/>
            <person name="Spatafora J."/>
            <person name="Crous P."/>
            <person name="Grigoriev I."/>
        </authorList>
    </citation>
    <scope>NUCLEOTIDE SEQUENCE</scope>
    <source>
        <strain evidence="2">CBS 121739</strain>
    </source>
</reference>
<dbReference type="GeneID" id="54489149"/>
<accession>A0A6A6WCT1</accession>
<dbReference type="OrthoDB" id="4158841at2759"/>
<feature type="region of interest" description="Disordered" evidence="1">
    <location>
        <begin position="131"/>
        <end position="223"/>
    </location>
</feature>
<feature type="compositionally biased region" description="Basic and acidic residues" evidence="1">
    <location>
        <begin position="208"/>
        <end position="223"/>
    </location>
</feature>
<sequence>MTTPSKPTTNLRPPIPSLFIGPPSHNTSTTSLLPPNPPLTRQRSTHQPTNTTTTPQDPLARLRHHNQQHNHHPPNPNPSTAHTDAIWASMQHTLEEVELSALSGAHVFNTKHASALDELRTAQIALAQAWASSEADAESESESEGHSGDPEDARRDNPAAAAAAAGQTLLSPDRIERIERIATRARGESEASMGSEQTGQDDDDETRDDIAHARRRREANDRYFERVSAGVADVVARLEEVARAMRAVGQESREIWGDSGGESLGSGTSGSVG</sequence>
<organism evidence="2 3">
    <name type="scientific">Pseudovirgaria hyperparasitica</name>
    <dbReference type="NCBI Taxonomy" id="470096"/>
    <lineage>
        <taxon>Eukaryota</taxon>
        <taxon>Fungi</taxon>
        <taxon>Dikarya</taxon>
        <taxon>Ascomycota</taxon>
        <taxon>Pezizomycotina</taxon>
        <taxon>Dothideomycetes</taxon>
        <taxon>Dothideomycetes incertae sedis</taxon>
        <taxon>Acrospermales</taxon>
        <taxon>Acrospermaceae</taxon>
        <taxon>Pseudovirgaria</taxon>
    </lineage>
</organism>
<protein>
    <submittedName>
        <fullName evidence="2">Uncharacterized protein</fullName>
    </submittedName>
</protein>
<feature type="compositionally biased region" description="Low complexity" evidence="1">
    <location>
        <begin position="45"/>
        <end position="56"/>
    </location>
</feature>
<evidence type="ECO:0000256" key="1">
    <source>
        <dbReference type="SAM" id="MobiDB-lite"/>
    </source>
</evidence>
<proteinExistence type="predicted"/>
<keyword evidence="3" id="KW-1185">Reference proteome</keyword>
<dbReference type="EMBL" id="ML996569">
    <property type="protein sequence ID" value="KAF2759656.1"/>
    <property type="molecule type" value="Genomic_DNA"/>
</dbReference>
<evidence type="ECO:0000313" key="3">
    <source>
        <dbReference type="Proteomes" id="UP000799437"/>
    </source>
</evidence>
<dbReference type="Proteomes" id="UP000799437">
    <property type="component" value="Unassembled WGS sequence"/>
</dbReference>
<feature type="compositionally biased region" description="Polar residues" evidence="1">
    <location>
        <begin position="1"/>
        <end position="11"/>
    </location>
</feature>